<proteinExistence type="predicted"/>
<gene>
    <name evidence="1" type="ORF">LA5096_05946</name>
</gene>
<keyword evidence="2" id="KW-1185">Reference proteome</keyword>
<accession>A0A0M7AZ09</accession>
<name>A0A0M7AZ09_9HYPH</name>
<dbReference type="GeneID" id="97673179"/>
<protein>
    <submittedName>
        <fullName evidence="1">Uncharacterized protein</fullName>
    </submittedName>
</protein>
<evidence type="ECO:0000313" key="2">
    <source>
        <dbReference type="Proteomes" id="UP000049983"/>
    </source>
</evidence>
<sequence>MKKTQNSGSIATAARELRQDPSLVLALATGSVLTAFLLTVHACCIGLATPDHLAALLQICSPIG</sequence>
<dbReference type="RefSeq" id="WP_055121092.1">
    <property type="nucleotide sequence ID" value="NZ_CXWA01000012.1"/>
</dbReference>
<reference evidence="2" key="1">
    <citation type="submission" date="2015-07" db="EMBL/GenBank/DDBJ databases">
        <authorList>
            <person name="Rodrigo-Torres Lidia"/>
            <person name="Arahal R.David."/>
        </authorList>
    </citation>
    <scope>NUCLEOTIDE SEQUENCE [LARGE SCALE GENOMIC DNA]</scope>
    <source>
        <strain evidence="2">CECT 5096</strain>
    </source>
</reference>
<dbReference type="AlphaFoldDB" id="A0A0M7AZ09"/>
<dbReference type="Proteomes" id="UP000049983">
    <property type="component" value="Unassembled WGS sequence"/>
</dbReference>
<organism evidence="1 2">
    <name type="scientific">Roseibium album</name>
    <dbReference type="NCBI Taxonomy" id="311410"/>
    <lineage>
        <taxon>Bacteria</taxon>
        <taxon>Pseudomonadati</taxon>
        <taxon>Pseudomonadota</taxon>
        <taxon>Alphaproteobacteria</taxon>
        <taxon>Hyphomicrobiales</taxon>
        <taxon>Stappiaceae</taxon>
        <taxon>Roseibium</taxon>
    </lineage>
</organism>
<dbReference type="OrthoDB" id="7679361at2"/>
<dbReference type="EMBL" id="CXWC01000016">
    <property type="protein sequence ID" value="CTQ78966.1"/>
    <property type="molecule type" value="Genomic_DNA"/>
</dbReference>
<dbReference type="STRING" id="311410.LA5095_05592"/>
<evidence type="ECO:0000313" key="1">
    <source>
        <dbReference type="EMBL" id="CTQ78966.1"/>
    </source>
</evidence>